<evidence type="ECO:0000313" key="2">
    <source>
        <dbReference type="EMBL" id="KAI9197035.1"/>
    </source>
</evidence>
<accession>A0AAD5P2D5</accession>
<comment type="caution">
    <text evidence="2">The sequence shown here is derived from an EMBL/GenBank/DDBJ whole genome shotgun (WGS) entry which is preliminary data.</text>
</comment>
<reference evidence="2" key="2">
    <citation type="submission" date="2023-02" db="EMBL/GenBank/DDBJ databases">
        <authorList>
            <person name="Swenson N.G."/>
            <person name="Wegrzyn J.L."/>
            <person name="Mcevoy S.L."/>
        </authorList>
    </citation>
    <scope>NUCLEOTIDE SEQUENCE</scope>
    <source>
        <strain evidence="2">91603</strain>
        <tissue evidence="2">Leaf</tissue>
    </source>
</reference>
<keyword evidence="3" id="KW-1185">Reference proteome</keyword>
<evidence type="ECO:0000313" key="3">
    <source>
        <dbReference type="Proteomes" id="UP001064489"/>
    </source>
</evidence>
<name>A0AAD5P2D5_ACENE</name>
<proteinExistence type="predicted"/>
<reference evidence="2" key="1">
    <citation type="journal article" date="2022" name="Plant J.">
        <title>Strategies of tolerance reflected in two North American maple genomes.</title>
        <authorList>
            <person name="McEvoy S.L."/>
            <person name="Sezen U.U."/>
            <person name="Trouern-Trend A."/>
            <person name="McMahon S.M."/>
            <person name="Schaberg P.G."/>
            <person name="Yang J."/>
            <person name="Wegrzyn J.L."/>
            <person name="Swenson N.G."/>
        </authorList>
    </citation>
    <scope>NUCLEOTIDE SEQUENCE</scope>
    <source>
        <strain evidence="2">91603</strain>
    </source>
</reference>
<dbReference type="AlphaFoldDB" id="A0AAD5P2D5"/>
<feature type="compositionally biased region" description="Basic residues" evidence="1">
    <location>
        <begin position="247"/>
        <end position="260"/>
    </location>
</feature>
<gene>
    <name evidence="2" type="ORF">LWI28_029240</name>
</gene>
<protein>
    <submittedName>
        <fullName evidence="2">Uncharacterized protein</fullName>
    </submittedName>
</protein>
<feature type="region of interest" description="Disordered" evidence="1">
    <location>
        <begin position="281"/>
        <end position="309"/>
    </location>
</feature>
<feature type="region of interest" description="Disordered" evidence="1">
    <location>
        <begin position="238"/>
        <end position="268"/>
    </location>
</feature>
<evidence type="ECO:0000256" key="1">
    <source>
        <dbReference type="SAM" id="MobiDB-lite"/>
    </source>
</evidence>
<dbReference type="Proteomes" id="UP001064489">
    <property type="component" value="Chromosome 1"/>
</dbReference>
<organism evidence="2 3">
    <name type="scientific">Acer negundo</name>
    <name type="common">Box elder</name>
    <dbReference type="NCBI Taxonomy" id="4023"/>
    <lineage>
        <taxon>Eukaryota</taxon>
        <taxon>Viridiplantae</taxon>
        <taxon>Streptophyta</taxon>
        <taxon>Embryophyta</taxon>
        <taxon>Tracheophyta</taxon>
        <taxon>Spermatophyta</taxon>
        <taxon>Magnoliopsida</taxon>
        <taxon>eudicotyledons</taxon>
        <taxon>Gunneridae</taxon>
        <taxon>Pentapetalae</taxon>
        <taxon>rosids</taxon>
        <taxon>malvids</taxon>
        <taxon>Sapindales</taxon>
        <taxon>Sapindaceae</taxon>
        <taxon>Hippocastanoideae</taxon>
        <taxon>Acereae</taxon>
        <taxon>Acer</taxon>
    </lineage>
</organism>
<sequence length="309" mass="33858">MGQDEIRGLCEMLASLDLDGPKVLIKVYREHNGLQSESGTTKGRQTTIDNRLVVFNTKEKVEGSKKGASFGKERDMGIGVTRRGREVFDAGSAEWGSQLSSEASGSGLEINKSYTVTDVKKMIVGDTNQTVGGLLTRTTQAPHTMATTTGEVLSTVFEEIQIEGLEENKGYLDGNHNNVENEGIESVCVDNIALSPGKASVRKWRRAARKMHAFKGLIGVISPIKRILEAYHIAKTKNRDNNLSPKGKGHLRGRSKKNSSKRKEVSGVKRKIILPSLEEEADEKKLKMSPSDLVSKDIATPKVQARRAL</sequence>
<dbReference type="EMBL" id="JAJSOW010000003">
    <property type="protein sequence ID" value="KAI9197035.1"/>
    <property type="molecule type" value="Genomic_DNA"/>
</dbReference>